<dbReference type="STRING" id="498211.CJA_0587"/>
<accession>B3PJI1</accession>
<dbReference type="Proteomes" id="UP000001036">
    <property type="component" value="Chromosome"/>
</dbReference>
<reference evidence="2 3" key="1">
    <citation type="journal article" date="2008" name="J. Bacteriol.">
        <title>Insights into plant cell wall degradation from the genome sequence of the soil bacterium Cellvibrio japonicus.</title>
        <authorList>
            <person name="Deboy R.T."/>
            <person name="Mongodin E.F."/>
            <person name="Fouts D.E."/>
            <person name="Tailford L.E."/>
            <person name="Khouri H."/>
            <person name="Emerson J.B."/>
            <person name="Mohamoud Y."/>
            <person name="Watkins K."/>
            <person name="Henrissat B."/>
            <person name="Gilbert H.J."/>
            <person name="Nelson K.E."/>
        </authorList>
    </citation>
    <scope>NUCLEOTIDE SEQUENCE [LARGE SCALE GENOMIC DNA]</scope>
    <source>
        <strain evidence="2 3">Ueda107</strain>
    </source>
</reference>
<sequence length="620" mass="69991">MSDYVFGKNQPPHRRWPVAWYNPWVLLRSLREMLATDDQIRNLDRREMYSSTLELIQVAETERDDDFWWDFVSDTGDGGNAAYAVARQMQIPLLNKKVREGLVGDIPDTLPMGELLVLGGDLAYPGASVEEYQYRLAEMWTASGQQERPAQEAAAQLRPSLAIPQNHDWFDNISSFNLYFVDRREKEPEQGFSIKSAETQVEVTPLSTRKLQKQSYFAARLPNNWVILGLDFALVGDIDRKQHIAFRNLFNGSPGCEPQITPEDNIILLYPEPYWTRDLGDHAREGYPKRYQRLEAFIRDKNGKIRLRIAGDIHHYAREFSSAGQSGADDMLITAGGGGAFLHPTHTNNTKADKVRCHREEPFAMSDDLKSRIRLGVDSKGDAEVAKVYDRHELYPTAAQSKSLLWRSVFSFFKPAESLCSQLRDKREDFWKYLRLSICQGNILFAVLLGVIFAFAVVTSSWIPGILLLAIYAGISGEGGMGFKILGAFVGALVLGIAEAIASGLCISSWNMCGLIFAWVGAALLGIVIGGLITGIYFWICSARGYLPNNAFSHLGHEGYKSFLRFRIDREGNLHGYLWGTNHVPSFWVKNPAADYPLWVEADHCVKADWEIKDTFILRK</sequence>
<dbReference type="InterPro" id="IPR029052">
    <property type="entry name" value="Metallo-depent_PP-like"/>
</dbReference>
<evidence type="ECO:0000313" key="3">
    <source>
        <dbReference type="Proteomes" id="UP000001036"/>
    </source>
</evidence>
<feature type="transmembrane region" description="Helical" evidence="1">
    <location>
        <begin position="516"/>
        <end position="540"/>
    </location>
</feature>
<organism evidence="2 3">
    <name type="scientific">Cellvibrio japonicus (strain Ueda107)</name>
    <name type="common">Pseudomonas fluorescens subsp. cellulosa</name>
    <dbReference type="NCBI Taxonomy" id="498211"/>
    <lineage>
        <taxon>Bacteria</taxon>
        <taxon>Pseudomonadati</taxon>
        <taxon>Pseudomonadota</taxon>
        <taxon>Gammaproteobacteria</taxon>
        <taxon>Cellvibrionales</taxon>
        <taxon>Cellvibrionaceae</taxon>
        <taxon>Cellvibrio</taxon>
    </lineage>
</organism>
<evidence type="ECO:0000256" key="1">
    <source>
        <dbReference type="SAM" id="Phobius"/>
    </source>
</evidence>
<name>B3PJI1_CELJU</name>
<dbReference type="AlphaFoldDB" id="B3PJI1"/>
<dbReference type="RefSeq" id="WP_012486266.1">
    <property type="nucleotide sequence ID" value="NC_010995.1"/>
</dbReference>
<feature type="transmembrane region" description="Helical" evidence="1">
    <location>
        <begin position="485"/>
        <end position="510"/>
    </location>
</feature>
<keyword evidence="1" id="KW-0812">Transmembrane</keyword>
<dbReference type="PANTHER" id="PTHR34211:SF3">
    <property type="entry name" value="CALCINEURIN-LIKE METALLO-PHOSPHOESTERASE SUPERFAMILY PROTEIN"/>
    <property type="match status" value="1"/>
</dbReference>
<dbReference type="eggNOG" id="COG1409">
    <property type="taxonomic scope" value="Bacteria"/>
</dbReference>
<keyword evidence="3" id="KW-1185">Reference proteome</keyword>
<proteinExistence type="predicted"/>
<keyword evidence="1" id="KW-1133">Transmembrane helix</keyword>
<evidence type="ECO:0000313" key="2">
    <source>
        <dbReference type="EMBL" id="ACE85976.1"/>
    </source>
</evidence>
<dbReference type="PANTHER" id="PTHR34211">
    <property type="entry name" value="CALCINEURIN-LIKE METALLO-PHOSPHOESTERASE SUPERFAMILY PROTEIN"/>
    <property type="match status" value="1"/>
</dbReference>
<dbReference type="EMBL" id="CP000934">
    <property type="protein sequence ID" value="ACE85976.1"/>
    <property type="molecule type" value="Genomic_DNA"/>
</dbReference>
<dbReference type="SUPFAM" id="SSF56300">
    <property type="entry name" value="Metallo-dependent phosphatases"/>
    <property type="match status" value="1"/>
</dbReference>
<dbReference type="OrthoDB" id="500534at2"/>
<dbReference type="HOGENOM" id="CLU_008143_0_0_6"/>
<feature type="transmembrane region" description="Helical" evidence="1">
    <location>
        <begin position="443"/>
        <end position="473"/>
    </location>
</feature>
<keyword evidence="1" id="KW-0472">Membrane</keyword>
<protein>
    <submittedName>
        <fullName evidence="2">Uncharacterized protein</fullName>
    </submittedName>
</protein>
<dbReference type="KEGG" id="cja:CJA_0587"/>
<gene>
    <name evidence="2" type="ordered locus">CJA_0587</name>
</gene>